<evidence type="ECO:0000256" key="3">
    <source>
        <dbReference type="ARBA" id="ARBA00022741"/>
    </source>
</evidence>
<name>A0A2S9YMI0_9BACT</name>
<keyword evidence="7" id="KW-0808">Transferase</keyword>
<reference evidence="7 8" key="1">
    <citation type="submission" date="2018-03" db="EMBL/GenBank/DDBJ databases">
        <title>Draft Genome Sequences of the Obligatory Marine Myxobacteria Enhygromyxa salina SWB007.</title>
        <authorList>
            <person name="Poehlein A."/>
            <person name="Moghaddam J.A."/>
            <person name="Harms H."/>
            <person name="Alanjari M."/>
            <person name="Koenig G.M."/>
            <person name="Daniel R."/>
            <person name="Schaeberle T.F."/>
        </authorList>
    </citation>
    <scope>NUCLEOTIDE SEQUENCE [LARGE SCALE GENOMIC DNA]</scope>
    <source>
        <strain evidence="7 8">SWB007</strain>
    </source>
</reference>
<evidence type="ECO:0000256" key="5">
    <source>
        <dbReference type="PROSITE-ProRule" id="PRU10141"/>
    </source>
</evidence>
<sequence>MSVSELDDALTNATLPSLGADVIEAPTPDQIGRFVVLGKLGEGSMGVVFLGRDAELERKIAIKLIRANAMASVGVRRLVREAQGLARLSHPNVIQVHEIGEHRGSMFVAMEYVEGCTLRDWIAPDQRSWRETLNILRQAGRGLEAAHVAGLVHRDFKPANVIVGNDGRARVLDFGLARDCSVIESVGLATLRSFDQFDDDLDDEFAEELGDTFADSGASLGSSLTRSGALVGTPAYMAPEQIWGSRGDPLSDQFSFCVAAYEALVGHRPFAGATLSELSDKIERGQTEPIPGHAGVPERVQQILVRGLSPDPSHRWPSMTALLDELDAVASIAEIQRYLARVRESGASELFEPTNRPRPANFRVCERLVGREHQLATLQAALERARCAGARSELVLVSGLAGIGKSSLVAGLAPAVEARAGLMISGGFDQRRATPLAGIVAALTDLVAQVERRGAAVQAKLRKRLLAATGRNGGLLTDLAPELARLLGPQAPVPDFPGPERLNRLHMVVERFMAALASPAHPLVVFTDDLQWADPASLALLEHLLASPGLGSVLVVGACRTNELGPEHPLRHAVERVRAAGASVSSVEVDALSTEDVERVLVSTLGGAPADVRELAALAHHKTEGNPFYLRQLLRTMYDEGLFQYDASARAWRWEMDRIVGCSAFGDVSEVLLRNLEVLPPVAYELTRIAACVGPRVDLLVLAAVADLDPVDVFSSLWPTFEQGLLVLGGDLLDNFALIESTAQTRSPVEVAVSFRHARIQQAAAGSLSESDRAQVHLKIGRVLRRRVDDDEPGGRAFEIADHLNTARALLDDVERLDLVELNIRCGRRALASAAYASAIDYLVVAAELLAPNAATTEHARWFQVEHARGRALSLDGRYAEAAACYEHVSAHARTVAERLLVNTAQVEHALLVADFERGYAACQRAFGLCGIALPEHDEDAAAMLSAESSALADALEQRPLSSLFELPELCDDDLRPMLGLLHGLGAISYFAGRRNIYAWATARMTAIFVGSGNSTLSSVAYARMALHLAERGEYDRARGFGELAVALCERYDDPSAAGRALIVYLGHAAYYSHPLRAILPEFAAAFGKCVEGGDLLYAGHHLLFPQHFRLVAGVPLAEVLTEIHAHLPFLQRSVPSLLSAFYVPHIVLVTCTLMDIPLAQLGLSFDHDSHLARFGRSTFALGWYYPALTKLEYLLGHAHDPDELIRRVAMFETLLPGNLQVREIRYYAALSLLESQRARARPLIEAWRSDLQRCAQRCPDNFRHMHLLVEAELVRVSGGPLEQAIELYEQAIEHARERAVLDQEALACWRFGEFWRGRGSKRTAKAYLRDARGLYEQWGARRLVRELDARYPELNVC</sequence>
<feature type="binding site" evidence="5">
    <location>
        <position position="63"/>
    </location>
    <ligand>
        <name>ATP</name>
        <dbReference type="ChEBI" id="CHEBI:30616"/>
    </ligand>
</feature>
<dbReference type="OrthoDB" id="5521237at2"/>
<evidence type="ECO:0000256" key="2">
    <source>
        <dbReference type="ARBA" id="ARBA00022527"/>
    </source>
</evidence>
<comment type="caution">
    <text evidence="7">The sequence shown here is derived from an EMBL/GenBank/DDBJ whole genome shotgun (WGS) entry which is preliminary data.</text>
</comment>
<evidence type="ECO:0000256" key="1">
    <source>
        <dbReference type="ARBA" id="ARBA00008171"/>
    </source>
</evidence>
<dbReference type="PROSITE" id="PS50011">
    <property type="entry name" value="PROTEIN_KINASE_DOM"/>
    <property type="match status" value="1"/>
</dbReference>
<dbReference type="InterPro" id="IPR011009">
    <property type="entry name" value="Kinase-like_dom_sf"/>
</dbReference>
<keyword evidence="3 5" id="KW-0547">Nucleotide-binding</keyword>
<feature type="domain" description="Protein kinase" evidence="6">
    <location>
        <begin position="34"/>
        <end position="339"/>
    </location>
</feature>
<dbReference type="SUPFAM" id="SSF52540">
    <property type="entry name" value="P-loop containing nucleoside triphosphate hydrolases"/>
    <property type="match status" value="1"/>
</dbReference>
<organism evidence="7 8">
    <name type="scientific">Enhygromyxa salina</name>
    <dbReference type="NCBI Taxonomy" id="215803"/>
    <lineage>
        <taxon>Bacteria</taxon>
        <taxon>Pseudomonadati</taxon>
        <taxon>Myxococcota</taxon>
        <taxon>Polyangia</taxon>
        <taxon>Nannocystales</taxon>
        <taxon>Nannocystaceae</taxon>
        <taxon>Enhygromyxa</taxon>
    </lineage>
</organism>
<dbReference type="Pfam" id="PF13191">
    <property type="entry name" value="AAA_16"/>
    <property type="match status" value="1"/>
</dbReference>
<comment type="similarity">
    <text evidence="1">Belongs to the protein kinase superfamily. TKL Ser/Thr protein kinase family. ROCO subfamily.</text>
</comment>
<dbReference type="InterPro" id="IPR041664">
    <property type="entry name" value="AAA_16"/>
</dbReference>
<dbReference type="InterPro" id="IPR000719">
    <property type="entry name" value="Prot_kinase_dom"/>
</dbReference>
<dbReference type="SUPFAM" id="SSF56112">
    <property type="entry name" value="Protein kinase-like (PK-like)"/>
    <property type="match status" value="1"/>
</dbReference>
<dbReference type="InterPro" id="IPR011990">
    <property type="entry name" value="TPR-like_helical_dom_sf"/>
</dbReference>
<protein>
    <submittedName>
        <fullName evidence="7">Serine/threonine-protein kinase StkP</fullName>
        <ecNumber evidence="7">2.7.11.1</ecNumber>
    </submittedName>
</protein>
<dbReference type="SUPFAM" id="SSF48452">
    <property type="entry name" value="TPR-like"/>
    <property type="match status" value="1"/>
</dbReference>
<dbReference type="PROSITE" id="PS00107">
    <property type="entry name" value="PROTEIN_KINASE_ATP"/>
    <property type="match status" value="1"/>
</dbReference>
<keyword evidence="4 5" id="KW-0067">ATP-binding</keyword>
<dbReference type="PANTHER" id="PTHR43642:SF1">
    <property type="entry name" value="HYBRID SIGNAL TRANSDUCTION HISTIDINE KINASE G"/>
    <property type="match status" value="1"/>
</dbReference>
<dbReference type="EC" id="2.7.11.1" evidence="7"/>
<dbReference type="Gene3D" id="1.10.510.10">
    <property type="entry name" value="Transferase(Phosphotransferase) domain 1"/>
    <property type="match status" value="1"/>
</dbReference>
<proteinExistence type="inferred from homology"/>
<evidence type="ECO:0000256" key="4">
    <source>
        <dbReference type="ARBA" id="ARBA00022840"/>
    </source>
</evidence>
<dbReference type="Pfam" id="PF00069">
    <property type="entry name" value="Pkinase"/>
    <property type="match status" value="1"/>
</dbReference>
<dbReference type="InterPro" id="IPR001245">
    <property type="entry name" value="Ser-Thr/Tyr_kinase_cat_dom"/>
</dbReference>
<dbReference type="Gene3D" id="3.40.50.300">
    <property type="entry name" value="P-loop containing nucleotide triphosphate hydrolases"/>
    <property type="match status" value="1"/>
</dbReference>
<dbReference type="CDD" id="cd14014">
    <property type="entry name" value="STKc_PknB_like"/>
    <property type="match status" value="1"/>
</dbReference>
<dbReference type="PANTHER" id="PTHR43642">
    <property type="entry name" value="HYBRID SIGNAL TRANSDUCTION HISTIDINE KINASE G"/>
    <property type="match status" value="1"/>
</dbReference>
<keyword evidence="7" id="KW-0418">Kinase</keyword>
<evidence type="ECO:0000313" key="8">
    <source>
        <dbReference type="Proteomes" id="UP000238823"/>
    </source>
</evidence>
<dbReference type="GO" id="GO:0004674">
    <property type="term" value="F:protein serine/threonine kinase activity"/>
    <property type="evidence" value="ECO:0007669"/>
    <property type="project" value="UniProtKB-KW"/>
</dbReference>
<dbReference type="Pfam" id="PF07714">
    <property type="entry name" value="PK_Tyr_Ser-Thr"/>
    <property type="match status" value="1"/>
</dbReference>
<dbReference type="Proteomes" id="UP000238823">
    <property type="component" value="Unassembled WGS sequence"/>
</dbReference>
<dbReference type="InterPro" id="IPR017441">
    <property type="entry name" value="Protein_kinase_ATP_BS"/>
</dbReference>
<accession>A0A2S9YMI0</accession>
<dbReference type="Gene3D" id="3.30.200.20">
    <property type="entry name" value="Phosphorylase Kinase, domain 1"/>
    <property type="match status" value="1"/>
</dbReference>
<keyword evidence="2" id="KW-0723">Serine/threonine-protein kinase</keyword>
<dbReference type="InterPro" id="IPR053159">
    <property type="entry name" value="Hybrid_Histidine_Kinase"/>
</dbReference>
<evidence type="ECO:0000259" key="6">
    <source>
        <dbReference type="PROSITE" id="PS50011"/>
    </source>
</evidence>
<gene>
    <name evidence="7" type="primary">stkP_9</name>
    <name evidence="7" type="ORF">ENSA7_39750</name>
</gene>
<dbReference type="InterPro" id="IPR008271">
    <property type="entry name" value="Ser/Thr_kinase_AS"/>
</dbReference>
<dbReference type="EMBL" id="PVNL01000077">
    <property type="protein sequence ID" value="PRQ06298.1"/>
    <property type="molecule type" value="Genomic_DNA"/>
</dbReference>
<evidence type="ECO:0000313" key="7">
    <source>
        <dbReference type="EMBL" id="PRQ06298.1"/>
    </source>
</evidence>
<dbReference type="GO" id="GO:0005524">
    <property type="term" value="F:ATP binding"/>
    <property type="evidence" value="ECO:0007669"/>
    <property type="project" value="UniProtKB-UniRule"/>
</dbReference>
<dbReference type="RefSeq" id="WP_106090928.1">
    <property type="nucleotide sequence ID" value="NZ_PVNL01000077.1"/>
</dbReference>
<dbReference type="InterPro" id="IPR027417">
    <property type="entry name" value="P-loop_NTPase"/>
</dbReference>
<dbReference type="PROSITE" id="PS00108">
    <property type="entry name" value="PROTEIN_KINASE_ST"/>
    <property type="match status" value="1"/>
</dbReference>